<dbReference type="GO" id="GO:0030150">
    <property type="term" value="P:protein import into mitochondrial matrix"/>
    <property type="evidence" value="ECO:0007669"/>
    <property type="project" value="InterPro"/>
</dbReference>
<keyword evidence="6" id="KW-1000">Mitochondrion outer membrane</keyword>
<evidence type="ECO:0000256" key="3">
    <source>
        <dbReference type="ARBA" id="ARBA00022448"/>
    </source>
</evidence>
<evidence type="ECO:0000256" key="5">
    <source>
        <dbReference type="ARBA" id="ARBA00022692"/>
    </source>
</evidence>
<keyword evidence="4" id="KW-1134">Transmembrane beta strand</keyword>
<comment type="similarity">
    <text evidence="2">Belongs to the Tom40 family.</text>
</comment>
<evidence type="ECO:0000313" key="10">
    <source>
        <dbReference type="EMBL" id="KAJ1610918.1"/>
    </source>
</evidence>
<evidence type="ECO:0000256" key="9">
    <source>
        <dbReference type="ARBA" id="ARBA00023136"/>
    </source>
</evidence>
<evidence type="ECO:0000256" key="7">
    <source>
        <dbReference type="ARBA" id="ARBA00022927"/>
    </source>
</evidence>
<reference evidence="10" key="1">
    <citation type="submission" date="2022-10" db="EMBL/GenBank/DDBJ databases">
        <title>Adaptive evolution leads to modifications in subtelomeric GC content in a zoonotic Cryptosporidium species.</title>
        <authorList>
            <person name="Li J."/>
            <person name="Feng Y."/>
            <person name="Xiao L."/>
        </authorList>
    </citation>
    <scope>NUCLEOTIDE SEQUENCE</scope>
    <source>
        <strain evidence="10">33844</strain>
    </source>
</reference>
<dbReference type="OrthoDB" id="19656at2759"/>
<keyword evidence="5" id="KW-0812">Transmembrane</keyword>
<sequence>MSRFEYEANEGDQEKVNKPLQFENFSIESQSLFQRESFDGFRAELAKSITSNLQTSYSLLLGTSNNKGYSYQLGPSYQSLSKNTLILARVNDEGTVSGRFSHCFGHRLEGRVSLSSSLSDENKNMSEVSIDYNGEESCYSLKTAYQGIFLLNGLFSRLITNKLQLGGELTWITANNSSIMSVGSRYCSGRNVFFNQITRQPDFSSPGRILANVHSFRSSFHRKVSDRLSLASELEISIPHYDSTLRFGYEYLFKTARIQGMIDTCGKVSLQCLDNKGFGISAAIDYIRSDYKFGFMMHFFPNEKDNKSEI</sequence>
<proteinExistence type="inferred from homology"/>
<dbReference type="GO" id="GO:0008320">
    <property type="term" value="F:protein transmembrane transporter activity"/>
    <property type="evidence" value="ECO:0007669"/>
    <property type="project" value="InterPro"/>
</dbReference>
<evidence type="ECO:0000256" key="1">
    <source>
        <dbReference type="ARBA" id="ARBA00004374"/>
    </source>
</evidence>
<keyword evidence="3" id="KW-0813">Transport</keyword>
<gene>
    <name evidence="10" type="ORF">OJ253_1017</name>
</gene>
<protein>
    <submittedName>
        <fullName evidence="10">Tom40p-like translocase</fullName>
    </submittedName>
</protein>
<evidence type="ECO:0000256" key="4">
    <source>
        <dbReference type="ARBA" id="ARBA00022452"/>
    </source>
</evidence>
<dbReference type="Pfam" id="PF01459">
    <property type="entry name" value="Porin_3"/>
    <property type="match status" value="1"/>
</dbReference>
<dbReference type="InterPro" id="IPR037930">
    <property type="entry name" value="Tom40"/>
</dbReference>
<dbReference type="InterPro" id="IPR023614">
    <property type="entry name" value="Porin_dom_sf"/>
</dbReference>
<dbReference type="AlphaFoldDB" id="A0A9D5HY75"/>
<evidence type="ECO:0000256" key="2">
    <source>
        <dbReference type="ARBA" id="ARBA00010510"/>
    </source>
</evidence>
<evidence type="ECO:0000256" key="6">
    <source>
        <dbReference type="ARBA" id="ARBA00022787"/>
    </source>
</evidence>
<dbReference type="InterPro" id="IPR027246">
    <property type="entry name" value="Porin_Euk/Tom40"/>
</dbReference>
<keyword evidence="9" id="KW-0472">Membrane</keyword>
<evidence type="ECO:0000256" key="8">
    <source>
        <dbReference type="ARBA" id="ARBA00023128"/>
    </source>
</evidence>
<comment type="subcellular location">
    <subcellularLocation>
        <location evidence="1">Mitochondrion outer membrane</location>
        <topology evidence="1">Multi-pass membrane protein</topology>
    </subcellularLocation>
</comment>
<dbReference type="CDD" id="cd07305">
    <property type="entry name" value="Porin3_Tom40"/>
    <property type="match status" value="1"/>
</dbReference>
<dbReference type="PANTHER" id="PTHR10802">
    <property type="entry name" value="MITOCHONDRIAL IMPORT RECEPTOR SUBUNIT TOM40"/>
    <property type="match status" value="1"/>
</dbReference>
<name>A0A9D5HY75_9CRYT</name>
<keyword evidence="8" id="KW-0496">Mitochondrion</keyword>
<dbReference type="Gene3D" id="2.40.160.10">
    <property type="entry name" value="Porin"/>
    <property type="match status" value="1"/>
</dbReference>
<accession>A0A9D5HY75</accession>
<comment type="caution">
    <text evidence="10">The sequence shown here is derived from an EMBL/GenBank/DDBJ whole genome shotgun (WGS) entry which is preliminary data.</text>
</comment>
<keyword evidence="7" id="KW-0653">Protein transport</keyword>
<dbReference type="Proteomes" id="UP001067231">
    <property type="component" value="Unassembled WGS sequence"/>
</dbReference>
<dbReference type="GO" id="GO:0005741">
    <property type="term" value="C:mitochondrial outer membrane"/>
    <property type="evidence" value="ECO:0007669"/>
    <property type="project" value="UniProtKB-SubCell"/>
</dbReference>
<organism evidence="10">
    <name type="scientific">Cryptosporidium canis</name>
    <dbReference type="NCBI Taxonomy" id="195482"/>
    <lineage>
        <taxon>Eukaryota</taxon>
        <taxon>Sar</taxon>
        <taxon>Alveolata</taxon>
        <taxon>Apicomplexa</taxon>
        <taxon>Conoidasida</taxon>
        <taxon>Coccidia</taxon>
        <taxon>Eucoccidiorida</taxon>
        <taxon>Eimeriorina</taxon>
        <taxon>Cryptosporidiidae</taxon>
        <taxon>Cryptosporidium</taxon>
    </lineage>
</organism>
<dbReference type="EMBL" id="JAPCXC010000021">
    <property type="protein sequence ID" value="KAJ1610918.1"/>
    <property type="molecule type" value="Genomic_DNA"/>
</dbReference>